<evidence type="ECO:0000313" key="2">
    <source>
        <dbReference type="Proteomes" id="UP000549882"/>
    </source>
</evidence>
<reference evidence="1 2" key="1">
    <citation type="submission" date="2020-08" db="EMBL/GenBank/DDBJ databases">
        <title>Genomic Encyclopedia of Type Strains, Phase IV (KMG-V): Genome sequencing to study the core and pangenomes of soil and plant-associated prokaryotes.</title>
        <authorList>
            <person name="Whitman W."/>
        </authorList>
    </citation>
    <scope>NUCLEOTIDE SEQUENCE [LARGE SCALE GENOMIC DNA]</scope>
    <source>
        <strain evidence="1 2">SEMIA 4064</strain>
    </source>
</reference>
<evidence type="ECO:0000313" key="1">
    <source>
        <dbReference type="EMBL" id="MBB5577981.1"/>
    </source>
</evidence>
<comment type="caution">
    <text evidence="1">The sequence shown here is derived from an EMBL/GenBank/DDBJ whole genome shotgun (WGS) entry which is preliminary data.</text>
</comment>
<proteinExistence type="predicted"/>
<dbReference type="RefSeq" id="WP_246451678.1">
    <property type="nucleotide sequence ID" value="NZ_JACHBI010000032.1"/>
</dbReference>
<protein>
    <submittedName>
        <fullName evidence="1">Uncharacterized protein</fullName>
    </submittedName>
</protein>
<gene>
    <name evidence="1" type="ORF">GGD50_006637</name>
</gene>
<dbReference type="EMBL" id="JACHBI010000032">
    <property type="protein sequence ID" value="MBB5577981.1"/>
    <property type="molecule type" value="Genomic_DNA"/>
</dbReference>
<organism evidence="1 2">
    <name type="scientific">Rhizobium paranaense</name>
    <dbReference type="NCBI Taxonomy" id="1650438"/>
    <lineage>
        <taxon>Bacteria</taxon>
        <taxon>Pseudomonadati</taxon>
        <taxon>Pseudomonadota</taxon>
        <taxon>Alphaproteobacteria</taxon>
        <taxon>Hyphomicrobiales</taxon>
        <taxon>Rhizobiaceae</taxon>
        <taxon>Rhizobium/Agrobacterium group</taxon>
        <taxon>Rhizobium</taxon>
    </lineage>
</organism>
<dbReference type="Proteomes" id="UP000549882">
    <property type="component" value="Unassembled WGS sequence"/>
</dbReference>
<name>A0A7W8XYM8_9HYPH</name>
<keyword evidence="2" id="KW-1185">Reference proteome</keyword>
<dbReference type="AlphaFoldDB" id="A0A7W8XYM8"/>
<accession>A0A7W8XYM8</accession>
<sequence>MKTQRGFERCRPLRGVAYSLAEFRKKYRLDEVVAEDLFVRFGPSSIELDLLMAAKRQTPSFDELTRQMPLQ</sequence>